<dbReference type="Pfam" id="PF13618">
    <property type="entry name" value="Gluconate_2-dh3"/>
    <property type="match status" value="1"/>
</dbReference>
<accession>W1NBJ4</accession>
<comment type="caution">
    <text evidence="1">The sequence shown here is derived from an EMBL/GenBank/DDBJ whole genome shotgun (WGS) entry which is preliminary data.</text>
</comment>
<dbReference type="InterPro" id="IPR027056">
    <property type="entry name" value="Gluconate_2DH_su3"/>
</dbReference>
<dbReference type="eggNOG" id="ENOG503134Z">
    <property type="taxonomic scope" value="Bacteria"/>
</dbReference>
<name>W1NBJ4_9GAMM</name>
<protein>
    <recommendedName>
        <fullName evidence="3">Twin-arginine translocation pathway signal</fullName>
    </recommendedName>
</protein>
<dbReference type="OrthoDB" id="6385145at2"/>
<dbReference type="STRING" id="1178482.AR456_09960"/>
<evidence type="ECO:0000313" key="1">
    <source>
        <dbReference type="EMBL" id="ERL52927.1"/>
    </source>
</evidence>
<dbReference type="KEGG" id="hhu:AR456_09960"/>
<dbReference type="PATRIC" id="fig|1178482.3.peg.609"/>
<dbReference type="RefSeq" id="WP_021817554.1">
    <property type="nucleotide sequence ID" value="NZ_AVBC01000014.1"/>
</dbReference>
<evidence type="ECO:0008006" key="3">
    <source>
        <dbReference type="Google" id="ProtNLM"/>
    </source>
</evidence>
<organism evidence="1 2">
    <name type="scientific">Halomonas huangheensis</name>
    <dbReference type="NCBI Taxonomy" id="1178482"/>
    <lineage>
        <taxon>Bacteria</taxon>
        <taxon>Pseudomonadati</taxon>
        <taxon>Pseudomonadota</taxon>
        <taxon>Gammaproteobacteria</taxon>
        <taxon>Oceanospirillales</taxon>
        <taxon>Halomonadaceae</taxon>
        <taxon>Halomonas</taxon>
    </lineage>
</organism>
<dbReference type="AlphaFoldDB" id="W1NBJ4"/>
<proteinExistence type="predicted"/>
<dbReference type="Proteomes" id="UP000019113">
    <property type="component" value="Unassembled WGS sequence"/>
</dbReference>
<sequence>MHRRELLKLIAATTGTALIGGNVLVAHSSESGVGGEVLSAKDIELLDAVAETILPRTDTPGASDAKVAEFMKVFVRDCYTSAEQDRFISGPVDIRERCQQQYGRSFQQLEDTERSALIDTLDQEALALLEDVGEGNSQLDAPGDVHYFTMIKQLTLFGFFTSEVGATEVLRYVAVPGRYDGNAPYQEGEPAWATT</sequence>
<gene>
    <name evidence="1" type="ORF">BJB45_16740</name>
</gene>
<reference evidence="1 2" key="1">
    <citation type="submission" date="2013-08" db="EMBL/GenBank/DDBJ databases">
        <title>draft genome of Halomonas huanghegensis, strain BJGMM-B45T.</title>
        <authorList>
            <person name="Miao C."/>
            <person name="Wan Y."/>
            <person name="Jin W."/>
        </authorList>
    </citation>
    <scope>NUCLEOTIDE SEQUENCE [LARGE SCALE GENOMIC DNA]</scope>
    <source>
        <strain evidence="1 2">BJGMM-B45</strain>
    </source>
</reference>
<evidence type="ECO:0000313" key="2">
    <source>
        <dbReference type="Proteomes" id="UP000019113"/>
    </source>
</evidence>
<keyword evidence="2" id="KW-1185">Reference proteome</keyword>
<dbReference type="EMBL" id="AVBC01000014">
    <property type="protein sequence ID" value="ERL52927.1"/>
    <property type="molecule type" value="Genomic_DNA"/>
</dbReference>